<evidence type="ECO:0000256" key="2">
    <source>
        <dbReference type="PROSITE-ProRule" id="PRU00176"/>
    </source>
</evidence>
<name>A0A8S1TRB6_9CILI</name>
<dbReference type="InterPro" id="IPR051186">
    <property type="entry name" value="RRM_HNRPC/RALY_subfam"/>
</dbReference>
<dbReference type="SMART" id="SM00360">
    <property type="entry name" value="RRM"/>
    <property type="match status" value="1"/>
</dbReference>
<evidence type="ECO:0000256" key="1">
    <source>
        <dbReference type="ARBA" id="ARBA00022884"/>
    </source>
</evidence>
<dbReference type="AlphaFoldDB" id="A0A8S1TRB6"/>
<evidence type="ECO:0000256" key="3">
    <source>
        <dbReference type="SAM" id="Coils"/>
    </source>
</evidence>
<feature type="domain" description="RRM" evidence="4">
    <location>
        <begin position="7"/>
        <end position="79"/>
    </location>
</feature>
<evidence type="ECO:0000313" key="6">
    <source>
        <dbReference type="Proteomes" id="UP000689195"/>
    </source>
</evidence>
<feature type="coiled-coil region" evidence="3">
    <location>
        <begin position="271"/>
        <end position="360"/>
    </location>
</feature>
<proteinExistence type="predicted"/>
<comment type="caution">
    <text evidence="5">The sequence shown here is derived from an EMBL/GenBank/DDBJ whole genome shotgun (WGS) entry which is preliminary data.</text>
</comment>
<keyword evidence="3" id="KW-0175">Coiled coil</keyword>
<gene>
    <name evidence="5" type="ORF">PPENT_87.1.T0240243</name>
</gene>
<accession>A0A8S1TRB6</accession>
<evidence type="ECO:0000259" key="4">
    <source>
        <dbReference type="PROSITE" id="PS50102"/>
    </source>
</evidence>
<dbReference type="PANTHER" id="PTHR13968:SF26">
    <property type="entry name" value="RRM DOMAIN-CONTAINING PROTEIN"/>
    <property type="match status" value="1"/>
</dbReference>
<organism evidence="5 6">
    <name type="scientific">Paramecium pentaurelia</name>
    <dbReference type="NCBI Taxonomy" id="43138"/>
    <lineage>
        <taxon>Eukaryota</taxon>
        <taxon>Sar</taxon>
        <taxon>Alveolata</taxon>
        <taxon>Ciliophora</taxon>
        <taxon>Intramacronucleata</taxon>
        <taxon>Oligohymenophorea</taxon>
        <taxon>Peniculida</taxon>
        <taxon>Parameciidae</taxon>
        <taxon>Paramecium</taxon>
    </lineage>
</organism>
<dbReference type="PANTHER" id="PTHR13968">
    <property type="entry name" value="HETEROGENEOUS NUCLEAR RIBONUCLEOPROTEIN"/>
    <property type="match status" value="1"/>
</dbReference>
<dbReference type="InterPro" id="IPR000504">
    <property type="entry name" value="RRM_dom"/>
</dbReference>
<dbReference type="PROSITE" id="PS50102">
    <property type="entry name" value="RRM"/>
    <property type="match status" value="1"/>
</dbReference>
<dbReference type="Proteomes" id="UP000689195">
    <property type="component" value="Unassembled WGS sequence"/>
</dbReference>
<dbReference type="FunFam" id="3.30.70.330:FF:000950">
    <property type="entry name" value="Uncharacterized protein"/>
    <property type="match status" value="1"/>
</dbReference>
<dbReference type="OrthoDB" id="308836at2759"/>
<keyword evidence="6" id="KW-1185">Reference proteome</keyword>
<dbReference type="Pfam" id="PF00076">
    <property type="entry name" value="RRM_1"/>
    <property type="match status" value="1"/>
</dbReference>
<reference evidence="5" key="1">
    <citation type="submission" date="2021-01" db="EMBL/GenBank/DDBJ databases">
        <authorList>
            <consortium name="Genoscope - CEA"/>
            <person name="William W."/>
        </authorList>
    </citation>
    <scope>NUCLEOTIDE SEQUENCE</scope>
</reference>
<protein>
    <recommendedName>
        <fullName evidence="4">RRM domain-containing protein</fullName>
    </recommendedName>
</protein>
<evidence type="ECO:0000313" key="5">
    <source>
        <dbReference type="EMBL" id="CAD8153479.1"/>
    </source>
</evidence>
<sequence>MGEIVPNQLFVAGYSRNKISDEKGIKDIFKKYGNIKDVAYKGSYSFVTFSSESEAEDALKALNGQSINGQKLKVDVVDNRKTRRNGPQENDQCFKCGKGGHCLGLESVQTDHHQEEEDILIQDHDIEDQEDQIQGLVLILLIHLLTLGEGETLRSVIDTVEEAEVQEEIIRERKVPAKRDLIQIQGPDHQLAINRDSHTSHLLLNEKGSNKEKEIRNQINRLLPFFIPFPIISELLLLIYRKTFNMSNSQAIEKLNKFCIQIYFLRHFYYYQFIEKMNERFEQNLQEILSRECQTVYKNLLLKGQIELIKQQIRDQKQIKQQQDQELREIEKIQVMQNLKQEQQKQIEEKEIQLIKQKKELHLRLDACEDLQFEIEQQYEHLLIQQENQKILDESIKRLMDCIQRIKKPIKNQIFHNRVATSHSFDDRNNGFGIMGMLKSKNNVDDYIQKVEKINTSRLFNN</sequence>
<keyword evidence="1 2" id="KW-0694">RNA-binding</keyword>
<dbReference type="EMBL" id="CAJJDO010000024">
    <property type="protein sequence ID" value="CAD8153479.1"/>
    <property type="molecule type" value="Genomic_DNA"/>
</dbReference>
<dbReference type="GO" id="GO:0003723">
    <property type="term" value="F:RNA binding"/>
    <property type="evidence" value="ECO:0007669"/>
    <property type="project" value="UniProtKB-UniRule"/>
</dbReference>